<comment type="function">
    <text evidence="1">Probable catalytic subunit of a protein translocase for flagellum-specific export, or a proton translocase involved in local circuits at the flagellum.</text>
</comment>
<dbReference type="Pfam" id="PF18269">
    <property type="entry name" value="T3SS_ATPase_C"/>
    <property type="match status" value="1"/>
</dbReference>
<keyword evidence="13" id="KW-1278">Translocase</keyword>
<dbReference type="GO" id="GO:0005737">
    <property type="term" value="C:cytoplasm"/>
    <property type="evidence" value="ECO:0007669"/>
    <property type="project" value="UniProtKB-SubCell"/>
</dbReference>
<evidence type="ECO:0000256" key="14">
    <source>
        <dbReference type="ARBA" id="ARBA00023065"/>
    </source>
</evidence>
<dbReference type="EMBL" id="CP054719">
    <property type="protein sequence ID" value="QOL19675.1"/>
    <property type="molecule type" value="Genomic_DNA"/>
</dbReference>
<dbReference type="InterPro" id="IPR027417">
    <property type="entry name" value="P-loop_NTPase"/>
</dbReference>
<keyword evidence="16" id="KW-0066">ATP synthesis</keyword>
<evidence type="ECO:0000256" key="15">
    <source>
        <dbReference type="ARBA" id="ARBA00023225"/>
    </source>
</evidence>
<feature type="domain" description="AAA+ ATPase" evidence="18">
    <location>
        <begin position="158"/>
        <end position="342"/>
    </location>
</feature>
<evidence type="ECO:0000256" key="1">
    <source>
        <dbReference type="ARBA" id="ARBA00003290"/>
    </source>
</evidence>
<keyword evidence="14" id="KW-0406">Ion transport</keyword>
<dbReference type="InterPro" id="IPR005714">
    <property type="entry name" value="ATPase_T3SS_FliI/YscN"/>
</dbReference>
<dbReference type="GO" id="GO:0044781">
    <property type="term" value="P:bacterial-type flagellum organization"/>
    <property type="evidence" value="ECO:0007669"/>
    <property type="project" value="UniProtKB-KW"/>
</dbReference>
<dbReference type="GO" id="GO:0046933">
    <property type="term" value="F:proton-transporting ATP synthase activity, rotational mechanism"/>
    <property type="evidence" value="ECO:0007669"/>
    <property type="project" value="TreeGrafter"/>
</dbReference>
<dbReference type="AlphaFoldDB" id="A0A7L9RTD3"/>
<dbReference type="Pfam" id="PF00006">
    <property type="entry name" value="ATP-synt_ab"/>
    <property type="match status" value="1"/>
</dbReference>
<dbReference type="InterPro" id="IPR020003">
    <property type="entry name" value="ATPase_a/bsu_AS"/>
</dbReference>
<dbReference type="RefSeq" id="WP_350332420.1">
    <property type="nucleotide sequence ID" value="NZ_CP054719.1"/>
</dbReference>
<dbReference type="InterPro" id="IPR050053">
    <property type="entry name" value="ATPase_alpha/beta_chains"/>
</dbReference>
<dbReference type="NCBIfam" id="TIGR01026">
    <property type="entry name" value="fliI_yscN"/>
    <property type="match status" value="1"/>
</dbReference>
<evidence type="ECO:0000256" key="8">
    <source>
        <dbReference type="ARBA" id="ARBA00022741"/>
    </source>
</evidence>
<dbReference type="InterPro" id="IPR003593">
    <property type="entry name" value="AAA+_ATPase"/>
</dbReference>
<comment type="subcellular location">
    <subcellularLocation>
        <location evidence="2">Cytoplasm</location>
    </subcellularLocation>
</comment>
<dbReference type="GO" id="GO:0030257">
    <property type="term" value="C:type III protein secretion system complex"/>
    <property type="evidence" value="ECO:0007669"/>
    <property type="project" value="InterPro"/>
</dbReference>
<comment type="catalytic activity">
    <reaction evidence="17">
        <text>ATP + H2O + cellular proteinSide 1 = ADP + phosphate + cellular proteinSide 2.</text>
        <dbReference type="EC" id="7.4.2.8"/>
    </reaction>
</comment>
<evidence type="ECO:0000256" key="3">
    <source>
        <dbReference type="ARBA" id="ARBA00008936"/>
    </source>
</evidence>
<protein>
    <recommendedName>
        <fullName evidence="5">Flagellum-specific ATP synthase</fullName>
        <ecNumber evidence="4">7.1.2.2</ecNumber>
    </recommendedName>
</protein>
<evidence type="ECO:0000256" key="12">
    <source>
        <dbReference type="ARBA" id="ARBA00022927"/>
    </source>
</evidence>
<evidence type="ECO:0000256" key="7">
    <source>
        <dbReference type="ARBA" id="ARBA00022490"/>
    </source>
</evidence>
<evidence type="ECO:0000256" key="9">
    <source>
        <dbReference type="ARBA" id="ARBA00022781"/>
    </source>
</evidence>
<keyword evidence="6" id="KW-0813">Transport</keyword>
<keyword evidence="12" id="KW-0653">Protein transport</keyword>
<dbReference type="EC" id="7.1.2.2" evidence="4"/>
<accession>A0A7L9RTD3</accession>
<evidence type="ECO:0000256" key="2">
    <source>
        <dbReference type="ARBA" id="ARBA00004496"/>
    </source>
</evidence>
<comment type="similarity">
    <text evidence="3">Belongs to the ATPase alpha/beta chains family.</text>
</comment>
<dbReference type="InterPro" id="IPR000194">
    <property type="entry name" value="ATPase_F1/V1/A1_a/bsu_nucl-bd"/>
</dbReference>
<dbReference type="PROSITE" id="PS00152">
    <property type="entry name" value="ATPASE_ALPHA_BETA"/>
    <property type="match status" value="1"/>
</dbReference>
<dbReference type="KEGG" id="pbal:CPBP_00440"/>
<evidence type="ECO:0000313" key="20">
    <source>
        <dbReference type="Proteomes" id="UP000594001"/>
    </source>
</evidence>
<dbReference type="NCBIfam" id="TIGR03498">
    <property type="entry name" value="FliI_clade3"/>
    <property type="match status" value="1"/>
</dbReference>
<dbReference type="InterPro" id="IPR022426">
    <property type="entry name" value="FliI_clade3"/>
</dbReference>
<name>A0A7L9RTD3_9PROT</name>
<proteinExistence type="inferred from homology"/>
<evidence type="ECO:0000256" key="6">
    <source>
        <dbReference type="ARBA" id="ARBA00022448"/>
    </source>
</evidence>
<dbReference type="InterPro" id="IPR040627">
    <property type="entry name" value="T3SS_ATPase_C"/>
</dbReference>
<dbReference type="InterPro" id="IPR004100">
    <property type="entry name" value="ATPase_F1/V1/A1_a/bsu_N"/>
</dbReference>
<dbReference type="PANTHER" id="PTHR15184:SF9">
    <property type="entry name" value="SPI-1 TYPE 3 SECRETION SYSTEM ATPASE"/>
    <property type="match status" value="1"/>
</dbReference>
<evidence type="ECO:0000256" key="17">
    <source>
        <dbReference type="ARBA" id="ARBA00034006"/>
    </source>
</evidence>
<dbReference type="CDD" id="cd01136">
    <property type="entry name" value="ATPase_flagellum-secretory_path_III"/>
    <property type="match status" value="1"/>
</dbReference>
<sequence>MLDGALLSLVERIPPIRIYGRVRSVVGLRIEAEGLSSYVRIGTICKIAKDQGKFIRAEVSAIKDHIAILIPFGSVEGIAAGSSIEMLSSDNSIYPCDKWLGRVLNAFGEPVDSGVTLQHGPDPYQINSMPPNAHQRGRVHQKLDLGIRSLNTFTPCCDGQRMGIFAGSGVGKSVLISMMAKFTSADVIVIGLIGERGREVQEFLQEYLGEDGLRRSVVIVATSDEPALVRRQGAFTTMAVAEYFRDQGKHVLCLIDSLTRFALAQREIGLSIGEPPTTRGYTPSVFAELPKLLERAGPGIEGQGNITGLFSVLVEGSDMDEPIADAVRGILDGHIVLERKIAERGRFPAVNILKSVSRTVMICNSESENDLIRKARKYMALYEDMEELIRIGAYRKGSDPNTDKAIELNDHFEAFLHQKPDEHSSILDGMQHLSRILNGA</sequence>
<keyword evidence="20" id="KW-1185">Reference proteome</keyword>
<keyword evidence="11" id="KW-0067">ATP-binding</keyword>
<dbReference type="GO" id="GO:0008564">
    <property type="term" value="F:protein-exporting ATPase activity"/>
    <property type="evidence" value="ECO:0007669"/>
    <property type="project" value="UniProtKB-EC"/>
</dbReference>
<dbReference type="GO" id="GO:0016887">
    <property type="term" value="F:ATP hydrolysis activity"/>
    <property type="evidence" value="ECO:0007669"/>
    <property type="project" value="InterPro"/>
</dbReference>
<keyword evidence="7" id="KW-0963">Cytoplasm</keyword>
<evidence type="ECO:0000256" key="4">
    <source>
        <dbReference type="ARBA" id="ARBA00012473"/>
    </source>
</evidence>
<dbReference type="SUPFAM" id="SSF52540">
    <property type="entry name" value="P-loop containing nucleoside triphosphate hydrolases"/>
    <property type="match status" value="1"/>
</dbReference>
<dbReference type="GO" id="GO:0009288">
    <property type="term" value="C:bacterial-type flagellum"/>
    <property type="evidence" value="ECO:0007669"/>
    <property type="project" value="InterPro"/>
</dbReference>
<evidence type="ECO:0000259" key="18">
    <source>
        <dbReference type="SMART" id="SM00382"/>
    </source>
</evidence>
<dbReference type="GO" id="GO:0030254">
    <property type="term" value="P:protein secretion by the type III secretion system"/>
    <property type="evidence" value="ECO:0007669"/>
    <property type="project" value="InterPro"/>
</dbReference>
<evidence type="ECO:0000256" key="11">
    <source>
        <dbReference type="ARBA" id="ARBA00022840"/>
    </source>
</evidence>
<keyword evidence="8" id="KW-0547">Nucleotide-binding</keyword>
<dbReference type="FunFam" id="3.40.50.12240:FF:000002">
    <property type="entry name" value="Flagellum-specific ATP synthase FliI"/>
    <property type="match status" value="1"/>
</dbReference>
<dbReference type="PANTHER" id="PTHR15184">
    <property type="entry name" value="ATP SYNTHASE"/>
    <property type="match status" value="1"/>
</dbReference>
<evidence type="ECO:0000256" key="10">
    <source>
        <dbReference type="ARBA" id="ARBA00022795"/>
    </source>
</evidence>
<keyword evidence="15" id="KW-1006">Bacterial flagellum protein export</keyword>
<dbReference type="Proteomes" id="UP000594001">
    <property type="component" value="Chromosome"/>
</dbReference>
<evidence type="ECO:0000256" key="13">
    <source>
        <dbReference type="ARBA" id="ARBA00022967"/>
    </source>
</evidence>
<gene>
    <name evidence="19" type="primary">fliI</name>
    <name evidence="19" type="ORF">CPBP_00440</name>
</gene>
<evidence type="ECO:0000256" key="5">
    <source>
        <dbReference type="ARBA" id="ARBA00020580"/>
    </source>
</evidence>
<dbReference type="Pfam" id="PF02874">
    <property type="entry name" value="ATP-synt_ab_N"/>
    <property type="match status" value="1"/>
</dbReference>
<organism evidence="19 20">
    <name type="scientific">Candidatus Bodocaedibacter vickermanii</name>
    <dbReference type="NCBI Taxonomy" id="2741701"/>
    <lineage>
        <taxon>Bacteria</taxon>
        <taxon>Pseudomonadati</taxon>
        <taxon>Pseudomonadota</taxon>
        <taxon>Alphaproteobacteria</taxon>
        <taxon>Holosporales</taxon>
        <taxon>Candidatus Paracaedibacteraceae</taxon>
        <taxon>Candidatus Bodocaedibacter</taxon>
    </lineage>
</organism>
<dbReference type="SMART" id="SM00382">
    <property type="entry name" value="AAA"/>
    <property type="match status" value="1"/>
</dbReference>
<dbReference type="Gene3D" id="3.40.50.12240">
    <property type="match status" value="1"/>
</dbReference>
<keyword evidence="10" id="KW-1005">Bacterial flagellum biogenesis</keyword>
<evidence type="ECO:0000256" key="16">
    <source>
        <dbReference type="ARBA" id="ARBA00023310"/>
    </source>
</evidence>
<keyword evidence="9" id="KW-0375">Hydrogen ion transport</keyword>
<dbReference type="GO" id="GO:0005524">
    <property type="term" value="F:ATP binding"/>
    <property type="evidence" value="ECO:0007669"/>
    <property type="project" value="UniProtKB-KW"/>
</dbReference>
<evidence type="ECO:0000313" key="19">
    <source>
        <dbReference type="EMBL" id="QOL19675.1"/>
    </source>
</evidence>
<reference evidence="19 20" key="1">
    <citation type="submission" date="2020-06" db="EMBL/GenBank/DDBJ databases">
        <title>The endosymbiont of the kinetoplastid Bodo saltans is a Paracaedibacter-like alpha-proteobacterium possessing a putative toxin-antitoxin system.</title>
        <authorList>
            <person name="Midha S."/>
            <person name="Rigden D.J."/>
            <person name="Siozios S."/>
            <person name="Hurst G.D.D."/>
            <person name="Jackson A.P."/>
        </authorList>
    </citation>
    <scope>NUCLEOTIDE SEQUENCE [LARGE SCALE GENOMIC DNA]</scope>
    <source>
        <strain evidence="19">Lake Konstanz</strain>
    </source>
</reference>